<organism evidence="1">
    <name type="scientific">viral metagenome</name>
    <dbReference type="NCBI Taxonomy" id="1070528"/>
    <lineage>
        <taxon>unclassified sequences</taxon>
        <taxon>metagenomes</taxon>
        <taxon>organismal metagenomes</taxon>
    </lineage>
</organism>
<dbReference type="AlphaFoldDB" id="A0A6H1Z6U8"/>
<dbReference type="EMBL" id="MT144454">
    <property type="protein sequence ID" value="QJA53825.1"/>
    <property type="molecule type" value="Genomic_DNA"/>
</dbReference>
<dbReference type="EMBL" id="MT142512">
    <property type="protein sequence ID" value="QJA83534.1"/>
    <property type="molecule type" value="Genomic_DNA"/>
</dbReference>
<name>A0A6H1Z6U8_9ZZZZ</name>
<accession>A0A6H1Z6U8</accession>
<dbReference type="EMBL" id="MT141562">
    <property type="protein sequence ID" value="QJA43181.1"/>
    <property type="molecule type" value="Genomic_DNA"/>
</dbReference>
<evidence type="ECO:0000313" key="4">
    <source>
        <dbReference type="EMBL" id="QJI04175.1"/>
    </source>
</evidence>
<dbReference type="EMBL" id="MT145155">
    <property type="protein sequence ID" value="QJI04175.1"/>
    <property type="molecule type" value="Genomic_DNA"/>
</dbReference>
<sequence length="81" mass="9227">MASNPLKGDTYTWTTSDEINTLNRLGTLSDKRLNRKDLLYGAEDAYEKRVNWDKIDKEAVLKHLDKLWEAELEGGTNGNVS</sequence>
<evidence type="ECO:0000313" key="3">
    <source>
        <dbReference type="EMBL" id="QJA83534.1"/>
    </source>
</evidence>
<reference evidence="1" key="1">
    <citation type="submission" date="2020-03" db="EMBL/GenBank/DDBJ databases">
        <title>The deep terrestrial virosphere.</title>
        <authorList>
            <person name="Holmfeldt K."/>
            <person name="Nilsson E."/>
            <person name="Simone D."/>
            <person name="Lopez-Fernandez M."/>
            <person name="Wu X."/>
            <person name="de Brujin I."/>
            <person name="Lundin D."/>
            <person name="Andersson A."/>
            <person name="Bertilsson S."/>
            <person name="Dopson M."/>
        </authorList>
    </citation>
    <scope>NUCLEOTIDE SEQUENCE</scope>
    <source>
        <strain evidence="3">MM415A00275</strain>
        <strain evidence="1">MM415B00324</strain>
        <strain evidence="2">TM448A04054</strain>
        <strain evidence="4">TM448B06464</strain>
    </source>
</reference>
<evidence type="ECO:0000313" key="1">
    <source>
        <dbReference type="EMBL" id="QJA43181.1"/>
    </source>
</evidence>
<proteinExistence type="predicted"/>
<protein>
    <submittedName>
        <fullName evidence="1">Uncharacterized protein</fullName>
    </submittedName>
</protein>
<gene>
    <name evidence="3" type="ORF">MM415A00275_0039</name>
    <name evidence="1" type="ORF">MM415B00324_0011</name>
    <name evidence="2" type="ORF">TM448A04054_0009</name>
    <name evidence="4" type="ORF">TM448B06464_0008</name>
</gene>
<evidence type="ECO:0000313" key="2">
    <source>
        <dbReference type="EMBL" id="QJA53825.1"/>
    </source>
</evidence>